<evidence type="ECO:0000313" key="3">
    <source>
        <dbReference type="Proteomes" id="UP000472277"/>
    </source>
</evidence>
<dbReference type="AlphaFoldDB" id="A0A674A9Q6"/>
<evidence type="ECO:0000313" key="2">
    <source>
        <dbReference type="Ensembl" id="ENSSTUP00000055825.1"/>
    </source>
</evidence>
<feature type="compositionally biased region" description="Polar residues" evidence="1">
    <location>
        <begin position="194"/>
        <end position="207"/>
    </location>
</feature>
<dbReference type="InParanoid" id="A0A674A9Q6"/>
<dbReference type="GeneTree" id="ENSGT00970000197661"/>
<organism evidence="2 3">
    <name type="scientific">Salmo trutta</name>
    <name type="common">Brown trout</name>
    <dbReference type="NCBI Taxonomy" id="8032"/>
    <lineage>
        <taxon>Eukaryota</taxon>
        <taxon>Metazoa</taxon>
        <taxon>Chordata</taxon>
        <taxon>Craniata</taxon>
        <taxon>Vertebrata</taxon>
        <taxon>Euteleostomi</taxon>
        <taxon>Actinopterygii</taxon>
        <taxon>Neopterygii</taxon>
        <taxon>Teleostei</taxon>
        <taxon>Protacanthopterygii</taxon>
        <taxon>Salmoniformes</taxon>
        <taxon>Salmonidae</taxon>
        <taxon>Salmoninae</taxon>
        <taxon>Salmo</taxon>
    </lineage>
</organism>
<sequence length="220" mass="24806">HLLLSPSEPWVLIHILLSPSEPWVLIHLLLSPSEPWVLIHLLLSPSEPWVLIHLLLSPSEPWVLIHLLLSPSEPWVLNTSSPVSLRSLGINTSPPVSLRTLGINTSPPVSLRTLGIMTSWRRTCLCGTFPTTPMEHWNLASILRYHTERRFLTLHGGNLHQLFKTHPVRYNVGSCSNRGPSIPVVYDHGDTETTRQLYGPSSRSTGPLSFDKPRTNERER</sequence>
<proteinExistence type="predicted"/>
<reference evidence="2" key="2">
    <citation type="submission" date="2025-09" db="UniProtKB">
        <authorList>
            <consortium name="Ensembl"/>
        </authorList>
    </citation>
    <scope>IDENTIFICATION</scope>
</reference>
<feature type="compositionally biased region" description="Basic and acidic residues" evidence="1">
    <location>
        <begin position="211"/>
        <end position="220"/>
    </location>
</feature>
<reference evidence="2" key="1">
    <citation type="submission" date="2025-08" db="UniProtKB">
        <authorList>
            <consortium name="Ensembl"/>
        </authorList>
    </citation>
    <scope>IDENTIFICATION</scope>
</reference>
<dbReference type="Ensembl" id="ENSSTUT00000058400.1">
    <property type="protein sequence ID" value="ENSSTUP00000055825.1"/>
    <property type="gene ID" value="ENSSTUG00000023707.1"/>
</dbReference>
<name>A0A674A9Q6_SALTR</name>
<feature type="region of interest" description="Disordered" evidence="1">
    <location>
        <begin position="192"/>
        <end position="220"/>
    </location>
</feature>
<evidence type="ECO:0000256" key="1">
    <source>
        <dbReference type="SAM" id="MobiDB-lite"/>
    </source>
</evidence>
<accession>A0A674A9Q6</accession>
<protein>
    <submittedName>
        <fullName evidence="2">Uncharacterized protein</fullName>
    </submittedName>
</protein>
<keyword evidence="3" id="KW-1185">Reference proteome</keyword>
<dbReference type="Proteomes" id="UP000472277">
    <property type="component" value="Unassembled WGS sequence"/>
</dbReference>